<feature type="region of interest" description="Disordered" evidence="1">
    <location>
        <begin position="112"/>
        <end position="141"/>
    </location>
</feature>
<accession>A0A3S5B3U2</accession>
<evidence type="ECO:0000313" key="3">
    <source>
        <dbReference type="Proteomes" id="UP000784294"/>
    </source>
</evidence>
<feature type="region of interest" description="Disordered" evidence="1">
    <location>
        <begin position="150"/>
        <end position="169"/>
    </location>
</feature>
<name>A0A3S5B3U2_9PLAT</name>
<comment type="caution">
    <text evidence="2">The sequence shown here is derived from an EMBL/GenBank/DDBJ whole genome shotgun (WGS) entry which is preliminary data.</text>
</comment>
<feature type="region of interest" description="Disordered" evidence="1">
    <location>
        <begin position="18"/>
        <end position="38"/>
    </location>
</feature>
<feature type="compositionally biased region" description="Low complexity" evidence="1">
    <location>
        <begin position="125"/>
        <end position="137"/>
    </location>
</feature>
<gene>
    <name evidence="2" type="ORF">PXEA_LOCUS26234</name>
</gene>
<dbReference type="Proteomes" id="UP000784294">
    <property type="component" value="Unassembled WGS sequence"/>
</dbReference>
<protein>
    <submittedName>
        <fullName evidence="2">Uncharacterized protein</fullName>
    </submittedName>
</protein>
<reference evidence="2" key="1">
    <citation type="submission" date="2018-11" db="EMBL/GenBank/DDBJ databases">
        <authorList>
            <consortium name="Pathogen Informatics"/>
        </authorList>
    </citation>
    <scope>NUCLEOTIDE SEQUENCE</scope>
</reference>
<evidence type="ECO:0000313" key="2">
    <source>
        <dbReference type="EMBL" id="VEL32794.1"/>
    </source>
</evidence>
<dbReference type="InterPro" id="IPR038425">
    <property type="entry name" value="GAT_sf"/>
</dbReference>
<feature type="compositionally biased region" description="Polar residues" evidence="1">
    <location>
        <begin position="186"/>
        <end position="198"/>
    </location>
</feature>
<dbReference type="Gene3D" id="1.20.58.160">
    <property type="match status" value="1"/>
</dbReference>
<feature type="compositionally biased region" description="Low complexity" evidence="1">
    <location>
        <begin position="160"/>
        <end position="169"/>
    </location>
</feature>
<dbReference type="AlphaFoldDB" id="A0A3S5B3U2"/>
<dbReference type="OrthoDB" id="2018246at2759"/>
<evidence type="ECO:0000256" key="1">
    <source>
        <dbReference type="SAM" id="MobiDB-lite"/>
    </source>
</evidence>
<feature type="region of interest" description="Disordered" evidence="1">
    <location>
        <begin position="184"/>
        <end position="207"/>
    </location>
</feature>
<keyword evidence="3" id="KW-1185">Reference proteome</keyword>
<dbReference type="EMBL" id="CAAALY010244684">
    <property type="protein sequence ID" value="VEL32794.1"/>
    <property type="molecule type" value="Genomic_DNA"/>
</dbReference>
<feature type="compositionally biased region" description="Polar residues" evidence="1">
    <location>
        <begin position="18"/>
        <end position="34"/>
    </location>
</feature>
<organism evidence="2 3">
    <name type="scientific">Protopolystoma xenopodis</name>
    <dbReference type="NCBI Taxonomy" id="117903"/>
    <lineage>
        <taxon>Eukaryota</taxon>
        <taxon>Metazoa</taxon>
        <taxon>Spiralia</taxon>
        <taxon>Lophotrochozoa</taxon>
        <taxon>Platyhelminthes</taxon>
        <taxon>Monogenea</taxon>
        <taxon>Polyopisthocotylea</taxon>
        <taxon>Polystomatidea</taxon>
        <taxon>Polystomatidae</taxon>
        <taxon>Protopolystoma</taxon>
    </lineage>
</organism>
<sequence length="271" mass="29456">MAGQHLGGTSVALASLSSPTTKLSANSTGLSNGSRARVHSAMASGAKPVHTSMALAVAGTGQSTPIHYVIETSPAHSHQIQQHHVATALQHHSPHHVHQQQKQFVTSHRSQQHQHQHNLSMHRTQFAQSQHSQQQTSGLRRYTLPRLPQTTHQLEGGRGSSSMEGTSSASTTCSTIRTADHASLAAGQSSNGSAVEQTQIDEEGTVRQLTSSQRTKLAQDLTVVETNLHVLTDMLSELQPDSVGQDDLQLLQVRHWTPFKSFITLIYRFML</sequence>
<proteinExistence type="predicted"/>